<proteinExistence type="inferred from homology"/>
<keyword evidence="4" id="KW-0281">Fimbrium</keyword>
<evidence type="ECO:0000313" key="7">
    <source>
        <dbReference type="Proteomes" id="UP001306592"/>
    </source>
</evidence>
<keyword evidence="7" id="KW-1185">Reference proteome</keyword>
<dbReference type="SUPFAM" id="SSF49401">
    <property type="entry name" value="Bacterial adhesins"/>
    <property type="match status" value="1"/>
</dbReference>
<organism evidence="6 7">
    <name type="scientific">Erwinia aphidicola</name>
    <dbReference type="NCBI Taxonomy" id="68334"/>
    <lineage>
        <taxon>Bacteria</taxon>
        <taxon>Pseudomonadati</taxon>
        <taxon>Pseudomonadota</taxon>
        <taxon>Gammaproteobacteria</taxon>
        <taxon>Enterobacterales</taxon>
        <taxon>Erwiniaceae</taxon>
        <taxon>Erwinia</taxon>
    </lineage>
</organism>
<keyword evidence="3 5" id="KW-0732">Signal</keyword>
<dbReference type="RefSeq" id="WP_336203291.1">
    <property type="nucleotide sequence ID" value="NZ_CP142210.1"/>
</dbReference>
<dbReference type="PANTHER" id="PTHR33420">
    <property type="entry name" value="FIMBRIAL SUBUNIT ELFA-RELATED"/>
    <property type="match status" value="1"/>
</dbReference>
<feature type="signal peptide" evidence="5">
    <location>
        <begin position="1"/>
        <end position="23"/>
    </location>
</feature>
<evidence type="ECO:0000256" key="4">
    <source>
        <dbReference type="ARBA" id="ARBA00023263"/>
    </source>
</evidence>
<dbReference type="Gene3D" id="2.60.40.1090">
    <property type="entry name" value="Fimbrial-type adhesion domain"/>
    <property type="match status" value="1"/>
</dbReference>
<protein>
    <submittedName>
        <fullName evidence="6">Fimbrial protein</fullName>
    </submittedName>
</protein>
<evidence type="ECO:0000256" key="1">
    <source>
        <dbReference type="ARBA" id="ARBA00004561"/>
    </source>
</evidence>
<sequence>MKKILLITSLTATIALPVFSASAYDGTITFNGTITNTTCNVSVNGGNKSTTVRFDPISISALSKQGEVAGEKPVNMNLTNCQNASQNVRALFESAATDNTTGNLKNINGSAGNVQVQLLDSSHQPINLADGTQSNSPAFTIKDDMATLNYFARYYATDAVTAGEVDTLVNYSLSYF</sequence>
<dbReference type="Pfam" id="PF16970">
    <property type="entry name" value="FimA"/>
    <property type="match status" value="1"/>
</dbReference>
<dbReference type="InterPro" id="IPR039458">
    <property type="entry name" value="FimA-like"/>
</dbReference>
<feature type="chain" id="PRO_5046630896" evidence="5">
    <location>
        <begin position="24"/>
        <end position="176"/>
    </location>
</feature>
<dbReference type="InterPro" id="IPR036937">
    <property type="entry name" value="Adhesion_dom_fimbrial_sf"/>
</dbReference>
<dbReference type="InterPro" id="IPR050263">
    <property type="entry name" value="Bact_Fimbrial_Adh_Pro"/>
</dbReference>
<evidence type="ECO:0000313" key="6">
    <source>
        <dbReference type="EMBL" id="MEI2682748.1"/>
    </source>
</evidence>
<reference evidence="6 7" key="1">
    <citation type="submission" date="2024-02" db="EMBL/GenBank/DDBJ databases">
        <title>First report Erwinia aphidicola in onion in Chile.</title>
        <authorList>
            <person name="Valenzuela M."/>
            <person name="Pena M."/>
            <person name="Dutta B."/>
        </authorList>
    </citation>
    <scope>NUCLEOTIDE SEQUENCE [LARGE SCALE GENOMIC DNA]</scope>
    <source>
        <strain evidence="6 7">QCJ3A</strain>
    </source>
</reference>
<accession>A0ABU8DIK7</accession>
<comment type="similarity">
    <text evidence="2">Belongs to the fimbrial protein family.</text>
</comment>
<comment type="caution">
    <text evidence="6">The sequence shown here is derived from an EMBL/GenBank/DDBJ whole genome shotgun (WGS) entry which is preliminary data.</text>
</comment>
<gene>
    <name evidence="6" type="ORF">V8N49_13910</name>
</gene>
<name>A0ABU8DIK7_ERWAP</name>
<evidence type="ECO:0000256" key="3">
    <source>
        <dbReference type="ARBA" id="ARBA00022729"/>
    </source>
</evidence>
<dbReference type="Proteomes" id="UP001306592">
    <property type="component" value="Unassembled WGS sequence"/>
</dbReference>
<evidence type="ECO:0000256" key="5">
    <source>
        <dbReference type="SAM" id="SignalP"/>
    </source>
</evidence>
<dbReference type="InterPro" id="IPR008966">
    <property type="entry name" value="Adhesion_dom_sf"/>
</dbReference>
<comment type="subcellular location">
    <subcellularLocation>
        <location evidence="1">Fimbrium</location>
    </subcellularLocation>
</comment>
<dbReference type="PANTHER" id="PTHR33420:SF3">
    <property type="entry name" value="FIMBRIAL SUBUNIT ELFA"/>
    <property type="match status" value="1"/>
</dbReference>
<evidence type="ECO:0000256" key="2">
    <source>
        <dbReference type="ARBA" id="ARBA00006671"/>
    </source>
</evidence>
<dbReference type="EMBL" id="JBANEI010000009">
    <property type="protein sequence ID" value="MEI2682748.1"/>
    <property type="molecule type" value="Genomic_DNA"/>
</dbReference>